<dbReference type="AlphaFoldDB" id="A0A8H7Q572"/>
<feature type="region of interest" description="Disordered" evidence="1">
    <location>
        <begin position="53"/>
        <end position="83"/>
    </location>
</feature>
<proteinExistence type="predicted"/>
<comment type="caution">
    <text evidence="2">The sequence shown here is derived from an EMBL/GenBank/DDBJ whole genome shotgun (WGS) entry which is preliminary data.</text>
</comment>
<dbReference type="OrthoDB" id="5596610at2759"/>
<accession>A0A8H7Q572</accession>
<gene>
    <name evidence="2" type="ORF">INT43_002765</name>
</gene>
<evidence type="ECO:0000313" key="3">
    <source>
        <dbReference type="Proteomes" id="UP000654370"/>
    </source>
</evidence>
<feature type="compositionally biased region" description="Polar residues" evidence="1">
    <location>
        <begin position="53"/>
        <end position="77"/>
    </location>
</feature>
<sequence length="83" mass="9400">MPSKQVQFSSDTHIITTHSNEEYDRTAIQVEKMSYMDMYELLIFKSQMQQAVNSQRSDETNSVTSSLANDLQTSSTVAVELCT</sequence>
<reference evidence="2" key="1">
    <citation type="submission" date="2020-12" db="EMBL/GenBank/DDBJ databases">
        <title>Metabolic potential, ecology and presence of endohyphal bacteria is reflected in genomic diversity of Mucoromycotina.</title>
        <authorList>
            <person name="Muszewska A."/>
            <person name="Okrasinska A."/>
            <person name="Steczkiewicz K."/>
            <person name="Drgas O."/>
            <person name="Orlowska M."/>
            <person name="Perlinska-Lenart U."/>
            <person name="Aleksandrzak-Piekarczyk T."/>
            <person name="Szatraj K."/>
            <person name="Zielenkiewicz U."/>
            <person name="Pilsyk S."/>
            <person name="Malc E."/>
            <person name="Mieczkowski P."/>
            <person name="Kruszewska J.S."/>
            <person name="Biernat P."/>
            <person name="Pawlowska J."/>
        </authorList>
    </citation>
    <scope>NUCLEOTIDE SEQUENCE</scope>
    <source>
        <strain evidence="2">WA0000067209</strain>
    </source>
</reference>
<evidence type="ECO:0000313" key="2">
    <source>
        <dbReference type="EMBL" id="KAG2186327.1"/>
    </source>
</evidence>
<keyword evidence="3" id="KW-1185">Reference proteome</keyword>
<name>A0A8H7Q572_MORIS</name>
<organism evidence="2 3">
    <name type="scientific">Mortierella isabellina</name>
    <name type="common">Filamentous fungus</name>
    <name type="synonym">Umbelopsis isabellina</name>
    <dbReference type="NCBI Taxonomy" id="91625"/>
    <lineage>
        <taxon>Eukaryota</taxon>
        <taxon>Fungi</taxon>
        <taxon>Fungi incertae sedis</taxon>
        <taxon>Mucoromycota</taxon>
        <taxon>Mucoromycotina</taxon>
        <taxon>Umbelopsidomycetes</taxon>
        <taxon>Umbelopsidales</taxon>
        <taxon>Umbelopsidaceae</taxon>
        <taxon>Umbelopsis</taxon>
    </lineage>
</organism>
<dbReference type="EMBL" id="JAEPQZ010000001">
    <property type="protein sequence ID" value="KAG2186327.1"/>
    <property type="molecule type" value="Genomic_DNA"/>
</dbReference>
<protein>
    <submittedName>
        <fullName evidence="2">Uncharacterized protein</fullName>
    </submittedName>
</protein>
<evidence type="ECO:0000256" key="1">
    <source>
        <dbReference type="SAM" id="MobiDB-lite"/>
    </source>
</evidence>
<dbReference type="Proteomes" id="UP000654370">
    <property type="component" value="Unassembled WGS sequence"/>
</dbReference>